<dbReference type="InterPro" id="IPR011335">
    <property type="entry name" value="Restrct_endonuc-II-like"/>
</dbReference>
<dbReference type="InterPro" id="IPR052906">
    <property type="entry name" value="Type_IV_Methyl-Rstrct_Enzyme"/>
</dbReference>
<dbReference type="PANTHER" id="PTHR30015">
    <property type="entry name" value="MRR RESTRICTION SYSTEM PROTEIN"/>
    <property type="match status" value="1"/>
</dbReference>
<gene>
    <name evidence="3" type="ORF">ACFQMN_09260</name>
</gene>
<dbReference type="RefSeq" id="WP_289214607.1">
    <property type="nucleotide sequence ID" value="NZ_JAPVRC010000001.1"/>
</dbReference>
<evidence type="ECO:0000256" key="1">
    <source>
        <dbReference type="SAM" id="Phobius"/>
    </source>
</evidence>
<protein>
    <submittedName>
        <fullName evidence="3">Restriction endonuclease</fullName>
    </submittedName>
</protein>
<feature type="transmembrane region" description="Helical" evidence="1">
    <location>
        <begin position="34"/>
        <end position="57"/>
    </location>
</feature>
<proteinExistence type="predicted"/>
<feature type="domain" description="Restriction endonuclease type IV Mrr" evidence="2">
    <location>
        <begin position="89"/>
        <end position="199"/>
    </location>
</feature>
<keyword evidence="3" id="KW-0378">Hydrolase</keyword>
<evidence type="ECO:0000313" key="3">
    <source>
        <dbReference type="EMBL" id="MFC7321068.1"/>
    </source>
</evidence>
<dbReference type="Pfam" id="PF04471">
    <property type="entry name" value="Mrr_cat"/>
    <property type="match status" value="1"/>
</dbReference>
<keyword evidence="1" id="KW-1133">Transmembrane helix</keyword>
<dbReference type="InterPro" id="IPR011856">
    <property type="entry name" value="tRNA_endonuc-like_dom_sf"/>
</dbReference>
<dbReference type="GO" id="GO:0004519">
    <property type="term" value="F:endonuclease activity"/>
    <property type="evidence" value="ECO:0007669"/>
    <property type="project" value="UniProtKB-KW"/>
</dbReference>
<dbReference type="InterPro" id="IPR007560">
    <property type="entry name" value="Restrct_endonuc_IV_Mrr"/>
</dbReference>
<dbReference type="SUPFAM" id="SSF52980">
    <property type="entry name" value="Restriction endonuclease-like"/>
    <property type="match status" value="1"/>
</dbReference>
<keyword evidence="3" id="KW-0255">Endonuclease</keyword>
<dbReference type="Gene3D" id="3.40.1350.10">
    <property type="match status" value="1"/>
</dbReference>
<evidence type="ECO:0000259" key="2">
    <source>
        <dbReference type="Pfam" id="PF04471"/>
    </source>
</evidence>
<reference evidence="4" key="1">
    <citation type="journal article" date="2019" name="Int. J. Syst. Evol. Microbiol.">
        <title>The Global Catalogue of Microorganisms (GCM) 10K type strain sequencing project: providing services to taxonomists for standard genome sequencing and annotation.</title>
        <authorList>
            <consortium name="The Broad Institute Genomics Platform"/>
            <consortium name="The Broad Institute Genome Sequencing Center for Infectious Disease"/>
            <person name="Wu L."/>
            <person name="Ma J."/>
        </authorList>
    </citation>
    <scope>NUCLEOTIDE SEQUENCE [LARGE SCALE GENOMIC DNA]</scope>
    <source>
        <strain evidence="4">CCUG 73951</strain>
    </source>
</reference>
<accession>A0ABW2K4G9</accession>
<keyword evidence="1" id="KW-0472">Membrane</keyword>
<keyword evidence="4" id="KW-1185">Reference proteome</keyword>
<dbReference type="Proteomes" id="UP001596494">
    <property type="component" value="Unassembled WGS sequence"/>
</dbReference>
<dbReference type="PANTHER" id="PTHR30015:SF7">
    <property type="entry name" value="TYPE IV METHYL-DIRECTED RESTRICTION ENZYME ECOKMRR"/>
    <property type="match status" value="1"/>
</dbReference>
<feature type="transmembrane region" description="Helical" evidence="1">
    <location>
        <begin position="9"/>
        <end position="28"/>
    </location>
</feature>
<organism evidence="3 4">
    <name type="scientific">Halobacillus campisalis</name>
    <dbReference type="NCBI Taxonomy" id="435909"/>
    <lineage>
        <taxon>Bacteria</taxon>
        <taxon>Bacillati</taxon>
        <taxon>Bacillota</taxon>
        <taxon>Bacilli</taxon>
        <taxon>Bacillales</taxon>
        <taxon>Bacillaceae</taxon>
        <taxon>Halobacillus</taxon>
    </lineage>
</organism>
<sequence>MGRRRRTSFGYLPILLAITLFIYVTILIEKFFYWLMSLSPLTWLTMIFAIIVFVTLFRNHRIKKKIIEEELIAHERKIVLKRKGNLIDLKKMLPLEFEYFICDLFLQMGYEAEVTKATGDGGKDIVLRKGDYCAIVECKRYDKTKVTRPKIQQFHSAVIDCKAEIGFFITTGEYTLQARKYVLDKPIDLINGSQLVKLIEKVTEKQCTAENFGLVLKKI</sequence>
<name>A0ABW2K4G9_9BACI</name>
<evidence type="ECO:0000313" key="4">
    <source>
        <dbReference type="Proteomes" id="UP001596494"/>
    </source>
</evidence>
<keyword evidence="3" id="KW-0540">Nuclease</keyword>
<keyword evidence="1" id="KW-0812">Transmembrane</keyword>
<dbReference type="EMBL" id="JBHTBY010000006">
    <property type="protein sequence ID" value="MFC7321068.1"/>
    <property type="molecule type" value="Genomic_DNA"/>
</dbReference>
<comment type="caution">
    <text evidence="3">The sequence shown here is derived from an EMBL/GenBank/DDBJ whole genome shotgun (WGS) entry which is preliminary data.</text>
</comment>